<dbReference type="EMBL" id="VJMJ01000064">
    <property type="protein sequence ID" value="KAF0739367.1"/>
    <property type="molecule type" value="Genomic_DNA"/>
</dbReference>
<reference evidence="2 3" key="1">
    <citation type="submission" date="2019-07" db="EMBL/GenBank/DDBJ databases">
        <title>Genomics analysis of Aphanomyces spp. identifies a new class of oomycete effector associated with host adaptation.</title>
        <authorList>
            <person name="Gaulin E."/>
        </authorList>
    </citation>
    <scope>NUCLEOTIDE SEQUENCE [LARGE SCALE GENOMIC DNA]</scope>
    <source>
        <strain evidence="2 3">ATCC 201684</strain>
    </source>
</reference>
<dbReference type="PROSITE" id="PS50280">
    <property type="entry name" value="SET"/>
    <property type="match status" value="1"/>
</dbReference>
<organism evidence="2 3">
    <name type="scientific">Aphanomyces euteiches</name>
    <dbReference type="NCBI Taxonomy" id="100861"/>
    <lineage>
        <taxon>Eukaryota</taxon>
        <taxon>Sar</taxon>
        <taxon>Stramenopiles</taxon>
        <taxon>Oomycota</taxon>
        <taxon>Saprolegniomycetes</taxon>
        <taxon>Saprolegniales</taxon>
        <taxon>Verrucalvaceae</taxon>
        <taxon>Aphanomyces</taxon>
    </lineage>
</organism>
<evidence type="ECO:0000313" key="3">
    <source>
        <dbReference type="Proteomes" id="UP000481153"/>
    </source>
</evidence>
<dbReference type="InterPro" id="IPR001214">
    <property type="entry name" value="SET_dom"/>
</dbReference>
<evidence type="ECO:0000313" key="2">
    <source>
        <dbReference type="EMBL" id="KAF0739367.1"/>
    </source>
</evidence>
<sequence length="190" mass="20906">MSMTTATGCSAWPDKSIPYLTANEVCCGAVDPPEGDDLDMPDYTRPPPAISLAIQLITSPDHPVFNSYGLFATTTIPPETLVCNYIGRVHLQSDFPDSDYAVTYYGNYSIDATYAGNEARFINDYRNIATRPNVAFDTYRDADGMIQVGVWSLNVSIAPGEEILGNYGRAFWRARGVKGVIGPDWDEAWD</sequence>
<proteinExistence type="predicted"/>
<dbReference type="SMART" id="SM00317">
    <property type="entry name" value="SET"/>
    <property type="match status" value="1"/>
</dbReference>
<dbReference type="Gene3D" id="2.170.270.10">
    <property type="entry name" value="SET domain"/>
    <property type="match status" value="1"/>
</dbReference>
<keyword evidence="3" id="KW-1185">Reference proteome</keyword>
<name>A0A6G0XGJ6_9STRA</name>
<dbReference type="OrthoDB" id="60831at2759"/>
<protein>
    <recommendedName>
        <fullName evidence="1">SET domain-containing protein</fullName>
    </recommendedName>
</protein>
<gene>
    <name evidence="2" type="ORF">Ae201684_004936</name>
</gene>
<dbReference type="SUPFAM" id="SSF82199">
    <property type="entry name" value="SET domain"/>
    <property type="match status" value="1"/>
</dbReference>
<feature type="domain" description="SET" evidence="1">
    <location>
        <begin position="52"/>
        <end position="168"/>
    </location>
</feature>
<accession>A0A6G0XGJ6</accession>
<dbReference type="Proteomes" id="UP000481153">
    <property type="component" value="Unassembled WGS sequence"/>
</dbReference>
<dbReference type="InterPro" id="IPR046341">
    <property type="entry name" value="SET_dom_sf"/>
</dbReference>
<dbReference type="AlphaFoldDB" id="A0A6G0XGJ6"/>
<comment type="caution">
    <text evidence="2">The sequence shown here is derived from an EMBL/GenBank/DDBJ whole genome shotgun (WGS) entry which is preliminary data.</text>
</comment>
<dbReference type="VEuPathDB" id="FungiDB:AeMF1_008861"/>
<evidence type="ECO:0000259" key="1">
    <source>
        <dbReference type="PROSITE" id="PS50280"/>
    </source>
</evidence>
<dbReference type="Pfam" id="PF00856">
    <property type="entry name" value="SET"/>
    <property type="match status" value="1"/>
</dbReference>